<sequence>MNIEPRKLLEDMFTAAVGAAQAERCIPPFLPAAPKGRTIVIGAGKASAEMARVLEANWQGPLEGVVVTRYGHAVPCQHITILEAAHPVPDDAGLKASNTILKTVSNLTEDDLVICLISGGGSALMPLPGEGVTLEDKQNINRALLKSGANITEMNCVRRHLSNIKGGRLAAAAYPAKVVNLLISDVPGDDPIDIASGPTVGDATTCADALEIIRRYQIDLPEGARRLLESGEGETVKPDDQRVSTVTTHLIATPQLALLAAAEVAEKAGVTPVLLGDSIEGEAKDVGKVMAGIALSVKAHGQPVKAPCVLLSGGETTVTVKGDGRGGRNVEFLLSVAVALDGAADIYGVAGDTDGVDGLEDIAGAIITPDTIERAWQKKMPPRDSLDNNDGHSFFEALGDSIVTGPTLTNVNDFRALLIV</sequence>
<dbReference type="InterPro" id="IPR039760">
    <property type="entry name" value="MOFRL_protein"/>
</dbReference>
<evidence type="ECO:0000313" key="8">
    <source>
        <dbReference type="Proteomes" id="UP000823889"/>
    </source>
</evidence>
<dbReference type="InterPro" id="IPR038614">
    <property type="entry name" value="GK_N_sf"/>
</dbReference>
<reference evidence="7" key="2">
    <citation type="submission" date="2021-04" db="EMBL/GenBank/DDBJ databases">
        <authorList>
            <person name="Gilroy R."/>
        </authorList>
    </citation>
    <scope>NUCLEOTIDE SEQUENCE</scope>
    <source>
        <strain evidence="7">9264</strain>
    </source>
</reference>
<dbReference type="Gene3D" id="3.40.50.10180">
    <property type="entry name" value="Glycerate kinase, MOFRL-like N-terminal domain"/>
    <property type="match status" value="1"/>
</dbReference>
<dbReference type="Pfam" id="PF13660">
    <property type="entry name" value="DUF4147"/>
    <property type="match status" value="1"/>
</dbReference>
<evidence type="ECO:0000256" key="4">
    <source>
        <dbReference type="ARBA" id="ARBA00022840"/>
    </source>
</evidence>
<keyword evidence="4" id="KW-0067">ATP-binding</keyword>
<dbReference type="SUPFAM" id="SSF82544">
    <property type="entry name" value="GckA/TtuD-like"/>
    <property type="match status" value="1"/>
</dbReference>
<accession>A0A9D2U7F4</accession>
<dbReference type="AlphaFoldDB" id="A0A9D2U7F4"/>
<evidence type="ECO:0000313" key="7">
    <source>
        <dbReference type="EMBL" id="HJD43515.1"/>
    </source>
</evidence>
<feature type="domain" description="MOFRL" evidence="5">
    <location>
        <begin position="308"/>
        <end position="413"/>
    </location>
</feature>
<evidence type="ECO:0000259" key="6">
    <source>
        <dbReference type="Pfam" id="PF13660"/>
    </source>
</evidence>
<dbReference type="GO" id="GO:0005737">
    <property type="term" value="C:cytoplasm"/>
    <property type="evidence" value="ECO:0007669"/>
    <property type="project" value="TreeGrafter"/>
</dbReference>
<dbReference type="EMBL" id="DWUQ01000011">
    <property type="protein sequence ID" value="HJD43515.1"/>
    <property type="molecule type" value="Genomic_DNA"/>
</dbReference>
<evidence type="ECO:0000256" key="3">
    <source>
        <dbReference type="ARBA" id="ARBA00022777"/>
    </source>
</evidence>
<protein>
    <submittedName>
        <fullName evidence="7">Glycerate kinase</fullName>
    </submittedName>
</protein>
<organism evidence="7 8">
    <name type="scientific">Candidatus Paenalcaligenes intestinipullorum</name>
    <dbReference type="NCBI Taxonomy" id="2838718"/>
    <lineage>
        <taxon>Bacteria</taxon>
        <taxon>Pseudomonadati</taxon>
        <taxon>Pseudomonadota</taxon>
        <taxon>Betaproteobacteria</taxon>
        <taxon>Burkholderiales</taxon>
        <taxon>Alcaligenaceae</taxon>
        <taxon>Paenalcaligenes</taxon>
    </lineage>
</organism>
<feature type="domain" description="MOFRL-associated" evidence="6">
    <location>
        <begin position="9"/>
        <end position="229"/>
    </location>
</feature>
<dbReference type="Gene3D" id="3.40.1480.10">
    <property type="entry name" value="MOFRL domain"/>
    <property type="match status" value="1"/>
</dbReference>
<dbReference type="GO" id="GO:0005524">
    <property type="term" value="F:ATP binding"/>
    <property type="evidence" value="ECO:0007669"/>
    <property type="project" value="UniProtKB-KW"/>
</dbReference>
<dbReference type="InterPro" id="IPR025286">
    <property type="entry name" value="MOFRL_assoc_dom"/>
</dbReference>
<dbReference type="FunFam" id="3.40.50.10180:FF:000001">
    <property type="entry name" value="Glycerate kinase"/>
    <property type="match status" value="1"/>
</dbReference>
<reference evidence="7" key="1">
    <citation type="journal article" date="2021" name="PeerJ">
        <title>Extensive microbial diversity within the chicken gut microbiome revealed by metagenomics and culture.</title>
        <authorList>
            <person name="Gilroy R."/>
            <person name="Ravi A."/>
            <person name="Getino M."/>
            <person name="Pursley I."/>
            <person name="Horton D.L."/>
            <person name="Alikhan N.F."/>
            <person name="Baker D."/>
            <person name="Gharbi K."/>
            <person name="Hall N."/>
            <person name="Watson M."/>
            <person name="Adriaenssens E.M."/>
            <person name="Foster-Nyarko E."/>
            <person name="Jarju S."/>
            <person name="Secka A."/>
            <person name="Antonio M."/>
            <person name="Oren A."/>
            <person name="Chaudhuri R.R."/>
            <person name="La Ragione R."/>
            <person name="Hildebrand F."/>
            <person name="Pallen M.J."/>
        </authorList>
    </citation>
    <scope>NUCLEOTIDE SEQUENCE</scope>
    <source>
        <strain evidence="7">9264</strain>
    </source>
</reference>
<dbReference type="PANTHER" id="PTHR12227">
    <property type="entry name" value="GLYCERATE KINASE"/>
    <property type="match status" value="1"/>
</dbReference>
<evidence type="ECO:0000256" key="1">
    <source>
        <dbReference type="ARBA" id="ARBA00022679"/>
    </source>
</evidence>
<dbReference type="GO" id="GO:0008887">
    <property type="term" value="F:glycerate kinase activity"/>
    <property type="evidence" value="ECO:0007669"/>
    <property type="project" value="InterPro"/>
</dbReference>
<dbReference type="PANTHER" id="PTHR12227:SF0">
    <property type="entry name" value="GLYCERATE KINASE"/>
    <property type="match status" value="1"/>
</dbReference>
<dbReference type="InterPro" id="IPR007835">
    <property type="entry name" value="MOFRL"/>
</dbReference>
<dbReference type="Pfam" id="PF05161">
    <property type="entry name" value="MOFRL"/>
    <property type="match status" value="1"/>
</dbReference>
<evidence type="ECO:0000259" key="5">
    <source>
        <dbReference type="Pfam" id="PF05161"/>
    </source>
</evidence>
<keyword evidence="2" id="KW-0547">Nucleotide-binding</keyword>
<dbReference type="Proteomes" id="UP000823889">
    <property type="component" value="Unassembled WGS sequence"/>
</dbReference>
<name>A0A9D2U7F4_9BURK</name>
<keyword evidence="1" id="KW-0808">Transferase</keyword>
<gene>
    <name evidence="7" type="ORF">H9906_00610</name>
</gene>
<evidence type="ECO:0000256" key="2">
    <source>
        <dbReference type="ARBA" id="ARBA00022741"/>
    </source>
</evidence>
<comment type="caution">
    <text evidence="7">The sequence shown here is derived from an EMBL/GenBank/DDBJ whole genome shotgun (WGS) entry which is preliminary data.</text>
</comment>
<keyword evidence="3 7" id="KW-0418">Kinase</keyword>
<dbReference type="InterPro" id="IPR037035">
    <property type="entry name" value="GK-like_C_sf"/>
</dbReference>
<dbReference type="FunFam" id="3.40.1480.10:FF:000002">
    <property type="entry name" value="Glycerate kinase"/>
    <property type="match status" value="1"/>
</dbReference>
<proteinExistence type="predicted"/>